<accession>A0ABP1NK96</accession>
<dbReference type="InterPro" id="IPR000504">
    <property type="entry name" value="RRM_dom"/>
</dbReference>
<dbReference type="Proteomes" id="UP001642520">
    <property type="component" value="Unassembled WGS sequence"/>
</dbReference>
<keyword evidence="5" id="KW-1185">Reference proteome</keyword>
<dbReference type="Pfam" id="PF00076">
    <property type="entry name" value="RRM_1"/>
    <property type="match status" value="1"/>
</dbReference>
<dbReference type="InterPro" id="IPR035979">
    <property type="entry name" value="RBD_domain_sf"/>
</dbReference>
<gene>
    <name evidence="4" type="ORF">XYLVIOL_LOCUS4688</name>
</gene>
<evidence type="ECO:0000313" key="4">
    <source>
        <dbReference type="EMBL" id="CAL7940847.1"/>
    </source>
</evidence>
<dbReference type="PANTHER" id="PTHR11176:SF61">
    <property type="entry name" value="SRA STEM-LOOP INTERACTING RNA BINDING PROTEIN"/>
    <property type="match status" value="1"/>
</dbReference>
<proteinExistence type="predicted"/>
<evidence type="ECO:0000259" key="3">
    <source>
        <dbReference type="PROSITE" id="PS50102"/>
    </source>
</evidence>
<keyword evidence="1 2" id="KW-0694">RNA-binding</keyword>
<comment type="caution">
    <text evidence="4">The sequence shown here is derived from an EMBL/GenBank/DDBJ whole genome shotgun (WGS) entry which is preliminary data.</text>
</comment>
<dbReference type="SUPFAM" id="SSF54928">
    <property type="entry name" value="RNA-binding domain, RBD"/>
    <property type="match status" value="1"/>
</dbReference>
<dbReference type="EMBL" id="CAXAJV020001292">
    <property type="protein sequence ID" value="CAL7940847.1"/>
    <property type="molecule type" value="Genomic_DNA"/>
</dbReference>
<name>A0ABP1NK96_XYLVO</name>
<feature type="domain" description="RRM" evidence="3">
    <location>
        <begin position="5"/>
        <end position="78"/>
    </location>
</feature>
<dbReference type="PROSITE" id="PS50102">
    <property type="entry name" value="RRM"/>
    <property type="match status" value="1"/>
</dbReference>
<dbReference type="Gene3D" id="3.30.70.330">
    <property type="match status" value="1"/>
</dbReference>
<organism evidence="4 5">
    <name type="scientific">Xylocopa violacea</name>
    <name type="common">Violet carpenter bee</name>
    <name type="synonym">Apis violacea</name>
    <dbReference type="NCBI Taxonomy" id="135666"/>
    <lineage>
        <taxon>Eukaryota</taxon>
        <taxon>Metazoa</taxon>
        <taxon>Ecdysozoa</taxon>
        <taxon>Arthropoda</taxon>
        <taxon>Hexapoda</taxon>
        <taxon>Insecta</taxon>
        <taxon>Pterygota</taxon>
        <taxon>Neoptera</taxon>
        <taxon>Endopterygota</taxon>
        <taxon>Hymenoptera</taxon>
        <taxon>Apocrita</taxon>
        <taxon>Aculeata</taxon>
        <taxon>Apoidea</taxon>
        <taxon>Anthophila</taxon>
        <taxon>Apidae</taxon>
        <taxon>Xylocopa</taxon>
        <taxon>Xylocopa</taxon>
    </lineage>
</organism>
<sequence>MTVRYFISVRNIPWTVSHLEFENYFSSFGMVKYAKVIFDKCGLNSGYGFVEFYDKFAMSKAVYANHILEEEKLLVVQGLQYLEEANLNCNIKGVINEYIKNFKSNIKDNHIGTNYTEDKYISSQHRNFKLNNLASHQMNDHHNLTAAIEQLLRNKHIY</sequence>
<evidence type="ECO:0000256" key="1">
    <source>
        <dbReference type="ARBA" id="ARBA00022884"/>
    </source>
</evidence>
<dbReference type="PANTHER" id="PTHR11176">
    <property type="entry name" value="BOULE-RELATED"/>
    <property type="match status" value="1"/>
</dbReference>
<reference evidence="4 5" key="1">
    <citation type="submission" date="2024-08" db="EMBL/GenBank/DDBJ databases">
        <authorList>
            <person name="Will J Nash"/>
            <person name="Angela Man"/>
            <person name="Seanna McTaggart"/>
            <person name="Kendall Baker"/>
            <person name="Tom Barker"/>
            <person name="Leah Catchpole"/>
            <person name="Alex Durrant"/>
            <person name="Karim Gharbi"/>
            <person name="Naomi Irish"/>
            <person name="Gemy Kaithakottil"/>
            <person name="Debby Ku"/>
            <person name="Aaliyah Providence"/>
            <person name="Felix Shaw"/>
            <person name="David Swarbreck"/>
            <person name="Chris Watkins"/>
            <person name="Ann M. McCartney"/>
            <person name="Giulio Formenti"/>
            <person name="Alice Mouton"/>
            <person name="Noel Vella"/>
            <person name="Bjorn M von Reumont"/>
            <person name="Adriana Vella"/>
            <person name="Wilfried Haerty"/>
        </authorList>
    </citation>
    <scope>NUCLEOTIDE SEQUENCE [LARGE SCALE GENOMIC DNA]</scope>
</reference>
<evidence type="ECO:0000256" key="2">
    <source>
        <dbReference type="PROSITE-ProRule" id="PRU00176"/>
    </source>
</evidence>
<dbReference type="SMART" id="SM00360">
    <property type="entry name" value="RRM"/>
    <property type="match status" value="1"/>
</dbReference>
<dbReference type="InterPro" id="IPR012677">
    <property type="entry name" value="Nucleotide-bd_a/b_plait_sf"/>
</dbReference>
<evidence type="ECO:0000313" key="5">
    <source>
        <dbReference type="Proteomes" id="UP001642520"/>
    </source>
</evidence>
<protein>
    <recommendedName>
        <fullName evidence="3">RRM domain-containing protein</fullName>
    </recommendedName>
</protein>